<evidence type="ECO:0000256" key="5">
    <source>
        <dbReference type="ARBA" id="ARBA00023242"/>
    </source>
</evidence>
<accession>A0A6A5T720</accession>
<evidence type="ECO:0000256" key="1">
    <source>
        <dbReference type="ARBA" id="ARBA00004123"/>
    </source>
</evidence>
<feature type="region of interest" description="Disordered" evidence="6">
    <location>
        <begin position="111"/>
        <end position="130"/>
    </location>
</feature>
<dbReference type="AlphaFoldDB" id="A0A6A5T720"/>
<evidence type="ECO:0000256" key="2">
    <source>
        <dbReference type="ARBA" id="ARBA00008048"/>
    </source>
</evidence>
<evidence type="ECO:0000256" key="4">
    <source>
        <dbReference type="ARBA" id="ARBA00023163"/>
    </source>
</evidence>
<name>A0A6A5T720_9PLEO</name>
<comment type="subcellular location">
    <subcellularLocation>
        <location evidence="1">Nucleus</location>
    </subcellularLocation>
</comment>
<keyword evidence="5" id="KW-0539">Nucleus</keyword>
<dbReference type="OrthoDB" id="5326237at2759"/>
<evidence type="ECO:0000313" key="7">
    <source>
        <dbReference type="EMBL" id="KAF1947914.1"/>
    </source>
</evidence>
<dbReference type="InterPro" id="IPR021627">
    <property type="entry name" value="Mediator_Med27"/>
</dbReference>
<organism evidence="7 8">
    <name type="scientific">Clathrospora elynae</name>
    <dbReference type="NCBI Taxonomy" id="706981"/>
    <lineage>
        <taxon>Eukaryota</taxon>
        <taxon>Fungi</taxon>
        <taxon>Dikarya</taxon>
        <taxon>Ascomycota</taxon>
        <taxon>Pezizomycotina</taxon>
        <taxon>Dothideomycetes</taxon>
        <taxon>Pleosporomycetidae</taxon>
        <taxon>Pleosporales</taxon>
        <taxon>Diademaceae</taxon>
        <taxon>Clathrospora</taxon>
    </lineage>
</organism>
<dbReference type="GO" id="GO:0016592">
    <property type="term" value="C:mediator complex"/>
    <property type="evidence" value="ECO:0007669"/>
    <property type="project" value="InterPro"/>
</dbReference>
<protein>
    <submittedName>
        <fullName evidence="7">Uncharacterized protein</fullName>
    </submittedName>
</protein>
<gene>
    <name evidence="7" type="ORF">EJ02DRAFT_440078</name>
</gene>
<keyword evidence="4" id="KW-0804">Transcription</keyword>
<evidence type="ECO:0000256" key="6">
    <source>
        <dbReference type="SAM" id="MobiDB-lite"/>
    </source>
</evidence>
<comment type="similarity">
    <text evidence="2">Belongs to the Mediator complex subunit 27 family.</text>
</comment>
<dbReference type="Proteomes" id="UP000800038">
    <property type="component" value="Unassembled WGS sequence"/>
</dbReference>
<sequence length="280" mass="30448">MGAPDSAAQPGADWDEAQCTAALAQLEQVQAQLNDLRLAIPRIIEPLHRPANPTTYRLYSQGVIGSQNGVNNLKVQWKTPEIQSTFAHVKKSFDANADLSESASIPSYGWTERAQRAKDSKKSKGGESVEDLGATLTDEAIGGIVVEFRKTHPNIKLETQDDNRSISTRFVSGSVLLKFRINIEHEANGRHKLSAECLGTTEPFLAVTRSIASRPQANDLKSLLDMIAAYKTVKGKSCANCGGILDKAMMIPTARRSKKVASANESPETVWEAFHESCLG</sequence>
<proteinExistence type="inferred from homology"/>
<dbReference type="Pfam" id="PF11571">
    <property type="entry name" value="Med27"/>
    <property type="match status" value="1"/>
</dbReference>
<evidence type="ECO:0000256" key="3">
    <source>
        <dbReference type="ARBA" id="ARBA00023015"/>
    </source>
</evidence>
<reference evidence="7" key="1">
    <citation type="journal article" date="2020" name="Stud. Mycol.">
        <title>101 Dothideomycetes genomes: a test case for predicting lifestyles and emergence of pathogens.</title>
        <authorList>
            <person name="Haridas S."/>
            <person name="Albert R."/>
            <person name="Binder M."/>
            <person name="Bloem J."/>
            <person name="Labutti K."/>
            <person name="Salamov A."/>
            <person name="Andreopoulos B."/>
            <person name="Baker S."/>
            <person name="Barry K."/>
            <person name="Bills G."/>
            <person name="Bluhm B."/>
            <person name="Cannon C."/>
            <person name="Castanera R."/>
            <person name="Culley D."/>
            <person name="Daum C."/>
            <person name="Ezra D."/>
            <person name="Gonzalez J."/>
            <person name="Henrissat B."/>
            <person name="Kuo A."/>
            <person name="Liang C."/>
            <person name="Lipzen A."/>
            <person name="Lutzoni F."/>
            <person name="Magnuson J."/>
            <person name="Mondo S."/>
            <person name="Nolan M."/>
            <person name="Ohm R."/>
            <person name="Pangilinan J."/>
            <person name="Park H.-J."/>
            <person name="Ramirez L."/>
            <person name="Alfaro M."/>
            <person name="Sun H."/>
            <person name="Tritt A."/>
            <person name="Yoshinaga Y."/>
            <person name="Zwiers L.-H."/>
            <person name="Turgeon B."/>
            <person name="Goodwin S."/>
            <person name="Spatafora J."/>
            <person name="Crous P."/>
            <person name="Grigoriev I."/>
        </authorList>
    </citation>
    <scope>NUCLEOTIDE SEQUENCE</scope>
    <source>
        <strain evidence="7">CBS 161.51</strain>
    </source>
</reference>
<evidence type="ECO:0000313" key="8">
    <source>
        <dbReference type="Proteomes" id="UP000800038"/>
    </source>
</evidence>
<dbReference type="EMBL" id="ML975997">
    <property type="protein sequence ID" value="KAF1947914.1"/>
    <property type="molecule type" value="Genomic_DNA"/>
</dbReference>
<keyword evidence="3" id="KW-0805">Transcription regulation</keyword>
<keyword evidence="8" id="KW-1185">Reference proteome</keyword>
<feature type="compositionally biased region" description="Basic and acidic residues" evidence="6">
    <location>
        <begin position="113"/>
        <end position="127"/>
    </location>
</feature>